<evidence type="ECO:0000313" key="2">
    <source>
        <dbReference type="Proteomes" id="UP000823399"/>
    </source>
</evidence>
<name>A0A9P7JSA3_9AGAM</name>
<organism evidence="1 2">
    <name type="scientific">Suillus discolor</name>
    <dbReference type="NCBI Taxonomy" id="1912936"/>
    <lineage>
        <taxon>Eukaryota</taxon>
        <taxon>Fungi</taxon>
        <taxon>Dikarya</taxon>
        <taxon>Basidiomycota</taxon>
        <taxon>Agaricomycotina</taxon>
        <taxon>Agaricomycetes</taxon>
        <taxon>Agaricomycetidae</taxon>
        <taxon>Boletales</taxon>
        <taxon>Suillineae</taxon>
        <taxon>Suillaceae</taxon>
        <taxon>Suillus</taxon>
    </lineage>
</organism>
<dbReference type="EMBL" id="JABBWM010000043">
    <property type="protein sequence ID" value="KAG2103726.1"/>
    <property type="molecule type" value="Genomic_DNA"/>
</dbReference>
<dbReference type="AlphaFoldDB" id="A0A9P7JSA3"/>
<dbReference type="OrthoDB" id="2643692at2759"/>
<dbReference type="GeneID" id="64704042"/>
<protein>
    <submittedName>
        <fullName evidence="1">Uncharacterized protein</fullName>
    </submittedName>
</protein>
<keyword evidence="2" id="KW-1185">Reference proteome</keyword>
<gene>
    <name evidence="1" type="ORF">F5147DRAFT_775850</name>
</gene>
<sequence length="379" mass="42211">MSLSHIMNPIPADWALATTHIASEYVCRQFCANIGVLPKVLPPPELNVVLLMACSTLTRTLADAYCNPVTINLDMVRYSEALQMQEKGLKPGREEFLLARYPPDCEIILERPAVVLDKFGLIVLWYLPGAIDDAIQNNMLVATMMMSSLLGKSIARSSANNTWCTHQSNFQPSENGLTPGCINLSPAWFLQGLPAPQFHPEVSAALKSDDAPSLCWAIRRLATLVAAALRVMHSGLYWSSLTTQMGLGVWADARQLEKMGNCLRGWASVFTVLTVMCNWYSPLHRDALSRAQWFDIMTSVGGYAPARMKMPNIGIEIAYNTGVMAGTSGRIVRHGVDRVNSDRVVWIWYMRDDVHQFIDVPRGDYSQYKSVVTNALYYT</sequence>
<dbReference type="Proteomes" id="UP000823399">
    <property type="component" value="Unassembled WGS sequence"/>
</dbReference>
<reference evidence="1" key="1">
    <citation type="journal article" date="2020" name="New Phytol.">
        <title>Comparative genomics reveals dynamic genome evolution in host specialist ectomycorrhizal fungi.</title>
        <authorList>
            <person name="Lofgren L.A."/>
            <person name="Nguyen N.H."/>
            <person name="Vilgalys R."/>
            <person name="Ruytinx J."/>
            <person name="Liao H.L."/>
            <person name="Branco S."/>
            <person name="Kuo A."/>
            <person name="LaButti K."/>
            <person name="Lipzen A."/>
            <person name="Andreopoulos W."/>
            <person name="Pangilinan J."/>
            <person name="Riley R."/>
            <person name="Hundley H."/>
            <person name="Na H."/>
            <person name="Barry K."/>
            <person name="Grigoriev I.V."/>
            <person name="Stajich J.E."/>
            <person name="Kennedy P.G."/>
        </authorList>
    </citation>
    <scope>NUCLEOTIDE SEQUENCE</scope>
    <source>
        <strain evidence="1">FC423</strain>
    </source>
</reference>
<evidence type="ECO:0000313" key="1">
    <source>
        <dbReference type="EMBL" id="KAG2103726.1"/>
    </source>
</evidence>
<accession>A0A9P7JSA3</accession>
<comment type="caution">
    <text evidence="1">The sequence shown here is derived from an EMBL/GenBank/DDBJ whole genome shotgun (WGS) entry which is preliminary data.</text>
</comment>
<dbReference type="RefSeq" id="XP_041290623.1">
    <property type="nucleotide sequence ID" value="XM_041441783.1"/>
</dbReference>
<proteinExistence type="predicted"/>